<dbReference type="InterPro" id="IPR008949">
    <property type="entry name" value="Isoprenoid_synthase_dom_sf"/>
</dbReference>
<dbReference type="RefSeq" id="WP_004455157.1">
    <property type="nucleotide sequence ID" value="NZ_ANZB01000001.1"/>
</dbReference>
<protein>
    <submittedName>
        <fullName evidence="1">Uncharacterized protein</fullName>
    </submittedName>
</protein>
<proteinExistence type="predicted"/>
<name>A0A0H3J6J2_CLOPA</name>
<dbReference type="KEGG" id="cpae:CPAST_c04750"/>
<evidence type="ECO:0000313" key="1">
    <source>
        <dbReference type="EMBL" id="AJA50563.1"/>
    </source>
</evidence>
<evidence type="ECO:0000313" key="3">
    <source>
        <dbReference type="Proteomes" id="UP000028042"/>
    </source>
</evidence>
<keyword evidence="4" id="KW-1185">Reference proteome</keyword>
<dbReference type="PATRIC" id="fig|1262449.3.peg.365"/>
<gene>
    <name evidence="1" type="ORF">CLPA_c04750</name>
    <name evidence="2" type="ORF">CP6013_02673</name>
</gene>
<sequence>MYNKSELNIYYEKLRNKYELNNSTIIDKGMYYKYPYIFAELFPIKNELLDKFSMFYQRIVDHIIFVDRLLEGNKFDVNYIIEKYIVGNDLIREYSYVYEQNSIFWNYFEQFYKEYFNAILIENRLSNNYMIKFTKKEYLKMCLGKPALSKLLVAGMAIKSKNVLEFSTINNMLNYLNIYTQLLDDFKDIKEDLNKNQFNYYTYISKFQCNTNNKNDIFKFYLKKYLNNHIEDMIINLNKCYELFKIYNTKISSFGDIIDEQFSVINMIKEGMKEYVC</sequence>
<organism evidence="1 4">
    <name type="scientific">Clostridium pasteurianum DSM 525 = ATCC 6013</name>
    <dbReference type="NCBI Taxonomy" id="1262449"/>
    <lineage>
        <taxon>Bacteria</taxon>
        <taxon>Bacillati</taxon>
        <taxon>Bacillota</taxon>
        <taxon>Clostridia</taxon>
        <taxon>Eubacteriales</taxon>
        <taxon>Clostridiaceae</taxon>
        <taxon>Clostridium</taxon>
    </lineage>
</organism>
<reference evidence="2" key="2">
    <citation type="submission" date="2015-10" db="EMBL/GenBank/DDBJ databases">
        <title>Improved Draft Genome Sequence of Clostridium pasteurianum Strain ATCC 6013 (DSM 525) Using a Hybrid Next-Generation Sequencing Approach.</title>
        <authorList>
            <person name="Pyne M.E."/>
            <person name="Utturkar S.M."/>
            <person name="Brown S.D."/>
            <person name="Moo-Young M."/>
            <person name="Chung D.A."/>
            <person name="Chou P.C."/>
        </authorList>
    </citation>
    <scope>NUCLEOTIDE SEQUENCE</scope>
    <source>
        <strain evidence="2">ATCC 6013</strain>
    </source>
</reference>
<accession>A0A0H3J6J2</accession>
<dbReference type="Proteomes" id="UP000028042">
    <property type="component" value="Unassembled WGS sequence"/>
</dbReference>
<dbReference type="EMBL" id="JPGY02000001">
    <property type="protein sequence ID" value="KRU13425.1"/>
    <property type="molecule type" value="Genomic_DNA"/>
</dbReference>
<dbReference type="CDD" id="cd00385">
    <property type="entry name" value="Isoprenoid_Biosyn_C1"/>
    <property type="match status" value="1"/>
</dbReference>
<evidence type="ECO:0000313" key="4">
    <source>
        <dbReference type="Proteomes" id="UP000030905"/>
    </source>
</evidence>
<dbReference type="AlphaFoldDB" id="A0A0H3J6J2"/>
<dbReference type="Proteomes" id="UP000030905">
    <property type="component" value="Chromosome"/>
</dbReference>
<reference evidence="1 4" key="1">
    <citation type="journal article" date="2015" name="Genome Announc.">
        <title>Complete Genome Sequence of the Nitrogen-Fixing and Solvent-Producing Clostridium pasteurianum DSM 525.</title>
        <authorList>
            <person name="Poehlein A."/>
            <person name="Grosse-Honebrink A."/>
            <person name="Zhang Y."/>
            <person name="Minton N.P."/>
            <person name="Daniel R."/>
        </authorList>
    </citation>
    <scope>NUCLEOTIDE SEQUENCE [LARGE SCALE GENOMIC DNA]</scope>
    <source>
        <strain evidence="1">DSM 525</strain>
        <strain evidence="4">DSM 525 / ATCC 6013</strain>
    </source>
</reference>
<dbReference type="KEGG" id="cpat:CLPA_c04750"/>
<reference evidence="2 3" key="3">
    <citation type="journal article" name="Genome Announc.">
        <title>Improved Draft Genome Sequence of Clostridium pasteurianum Strain ATCC 6013 (DSM 525) Using a Hybrid Next-Generation Sequencing Approach.</title>
        <authorList>
            <person name="Pyne M.E."/>
            <person name="Utturkar S."/>
            <person name="Brown S.D."/>
            <person name="Moo-Young M."/>
            <person name="Chung D.A."/>
            <person name="Chou C.P."/>
        </authorList>
    </citation>
    <scope>NUCLEOTIDE SEQUENCE [LARGE SCALE GENOMIC DNA]</scope>
    <source>
        <strain evidence="2 3">ATCC 6013</strain>
    </source>
</reference>
<evidence type="ECO:0000313" key="2">
    <source>
        <dbReference type="EMBL" id="KRU13425.1"/>
    </source>
</evidence>
<dbReference type="EMBL" id="CP009268">
    <property type="protein sequence ID" value="AJA50563.1"/>
    <property type="molecule type" value="Genomic_DNA"/>
</dbReference>
<dbReference type="GeneID" id="93072709"/>
<dbReference type="SUPFAM" id="SSF48576">
    <property type="entry name" value="Terpenoid synthases"/>
    <property type="match status" value="1"/>
</dbReference>